<dbReference type="InterPro" id="IPR022712">
    <property type="entry name" value="Beta_Casp"/>
</dbReference>
<evidence type="ECO:0000256" key="1">
    <source>
        <dbReference type="ARBA" id="ARBA00022801"/>
    </source>
</evidence>
<dbReference type="SMART" id="SM00849">
    <property type="entry name" value="Lactamase_B"/>
    <property type="match status" value="1"/>
</dbReference>
<evidence type="ECO:0000313" key="5">
    <source>
        <dbReference type="Proteomes" id="UP000295765"/>
    </source>
</evidence>
<sequence length="467" mass="51409">MQLEFLGAAREVTGSCCLVTVGGRRVLVDCGLVQGGRDEAERNAAPFPFTPASIDAVVLTHAHLDHSGRLPLLLKRGFRGPVYTHAATAELCAIMLEDAAGILAHEAEWTNRKRERKGLAPLEPLYDRDDALAVVERMRPLAFGEALDILPGVRVRLQDAGHILGSAIVELWLDDGRRRRKLVFSGDLGHVGAPILRDPTPVPRADLVILESTYGDRCHRAWDATWQELAEVLEEARTGNILIPSFAVGRTQELLYTFARHYRDWGLERWHVFLDSPLAVKATAAYRRHLEVYDSDARRAQRVAGDPFHFPTLRITETVEASIALNRIRSGAIIIAGSGMCTGGRIKQHLKHNVWRADCHVVIVGFQARGTLGRALVDGARFIRLWGETVRVAAQVHTIGGLSAHADQAGLLDWYRRFEGGPPVALLHGEADAMDTLAERLRQGPASRVLTPLPGERLDLAALPDNP</sequence>
<dbReference type="GO" id="GO:0016787">
    <property type="term" value="F:hydrolase activity"/>
    <property type="evidence" value="ECO:0007669"/>
    <property type="project" value="UniProtKB-KW"/>
</dbReference>
<dbReference type="InterPro" id="IPR050698">
    <property type="entry name" value="MBL"/>
</dbReference>
<evidence type="ECO:0000259" key="3">
    <source>
        <dbReference type="SMART" id="SM01027"/>
    </source>
</evidence>
<dbReference type="PANTHER" id="PTHR11203:SF37">
    <property type="entry name" value="INTEGRATOR COMPLEX SUBUNIT 11"/>
    <property type="match status" value="1"/>
</dbReference>
<dbReference type="InterPro" id="IPR001279">
    <property type="entry name" value="Metallo-B-lactamas"/>
</dbReference>
<evidence type="ECO:0000259" key="2">
    <source>
        <dbReference type="SMART" id="SM00849"/>
    </source>
</evidence>
<feature type="domain" description="Metallo-beta-lactamase" evidence="2">
    <location>
        <begin position="13"/>
        <end position="237"/>
    </location>
</feature>
<dbReference type="Gene3D" id="3.40.50.10890">
    <property type="match status" value="1"/>
</dbReference>
<dbReference type="GO" id="GO:0004521">
    <property type="term" value="F:RNA endonuclease activity"/>
    <property type="evidence" value="ECO:0007669"/>
    <property type="project" value="TreeGrafter"/>
</dbReference>
<comment type="caution">
    <text evidence="4">The sequence shown here is derived from an EMBL/GenBank/DDBJ whole genome shotgun (WGS) entry which is preliminary data.</text>
</comment>
<organism evidence="4 5">
    <name type="scientific">Plasticicumulans lactativorans</name>
    <dbReference type="NCBI Taxonomy" id="1133106"/>
    <lineage>
        <taxon>Bacteria</taxon>
        <taxon>Pseudomonadati</taxon>
        <taxon>Pseudomonadota</taxon>
        <taxon>Gammaproteobacteria</taxon>
        <taxon>Candidatus Competibacteraceae</taxon>
        <taxon>Plasticicumulans</taxon>
    </lineage>
</organism>
<gene>
    <name evidence="4" type="ORF">EV699_10634</name>
</gene>
<dbReference type="Proteomes" id="UP000295765">
    <property type="component" value="Unassembled WGS sequence"/>
</dbReference>
<accession>A0A4R2L5G1</accession>
<keyword evidence="5" id="KW-1185">Reference proteome</keyword>
<dbReference type="InterPro" id="IPR036866">
    <property type="entry name" value="RibonucZ/Hydroxyglut_hydro"/>
</dbReference>
<dbReference type="CDD" id="cd16295">
    <property type="entry name" value="TTHA0252-CPSF-like_MBL-fold"/>
    <property type="match status" value="1"/>
</dbReference>
<dbReference type="OrthoDB" id="9803916at2"/>
<name>A0A4R2L5G1_9GAMM</name>
<dbReference type="RefSeq" id="WP_132540020.1">
    <property type="nucleotide sequence ID" value="NZ_SLWY01000006.1"/>
</dbReference>
<dbReference type="EMBL" id="SLWY01000006">
    <property type="protein sequence ID" value="TCO81940.1"/>
    <property type="molecule type" value="Genomic_DNA"/>
</dbReference>
<dbReference type="Pfam" id="PF10996">
    <property type="entry name" value="Beta-Casp"/>
    <property type="match status" value="1"/>
</dbReference>
<dbReference type="AlphaFoldDB" id="A0A4R2L5G1"/>
<dbReference type="Gene3D" id="3.60.15.10">
    <property type="entry name" value="Ribonuclease Z/Hydroxyacylglutathione hydrolase-like"/>
    <property type="match status" value="1"/>
</dbReference>
<dbReference type="SMART" id="SM01027">
    <property type="entry name" value="Beta-Casp"/>
    <property type="match status" value="1"/>
</dbReference>
<dbReference type="SUPFAM" id="SSF56281">
    <property type="entry name" value="Metallo-hydrolase/oxidoreductase"/>
    <property type="match status" value="1"/>
</dbReference>
<dbReference type="InterPro" id="IPR011108">
    <property type="entry name" value="RMMBL"/>
</dbReference>
<dbReference type="Pfam" id="PF00753">
    <property type="entry name" value="Lactamase_B"/>
    <property type="match status" value="1"/>
</dbReference>
<keyword evidence="1" id="KW-0378">Hydrolase</keyword>
<reference evidence="4 5" key="1">
    <citation type="submission" date="2019-03" db="EMBL/GenBank/DDBJ databases">
        <title>Genomic Encyclopedia of Type Strains, Phase IV (KMG-IV): sequencing the most valuable type-strain genomes for metagenomic binning, comparative biology and taxonomic classification.</title>
        <authorList>
            <person name="Goeker M."/>
        </authorList>
    </citation>
    <scope>NUCLEOTIDE SEQUENCE [LARGE SCALE GENOMIC DNA]</scope>
    <source>
        <strain evidence="4 5">DSM 25287</strain>
    </source>
</reference>
<dbReference type="PANTHER" id="PTHR11203">
    <property type="entry name" value="CLEAVAGE AND POLYADENYLATION SPECIFICITY FACTOR FAMILY MEMBER"/>
    <property type="match status" value="1"/>
</dbReference>
<proteinExistence type="predicted"/>
<feature type="domain" description="Beta-Casp" evidence="3">
    <location>
        <begin position="251"/>
        <end position="376"/>
    </location>
</feature>
<dbReference type="Pfam" id="PF07521">
    <property type="entry name" value="RMMBL"/>
    <property type="match status" value="1"/>
</dbReference>
<evidence type="ECO:0000313" key="4">
    <source>
        <dbReference type="EMBL" id="TCO81940.1"/>
    </source>
</evidence>
<protein>
    <submittedName>
        <fullName evidence="4">Metallo-beta-lactamase family protein</fullName>
    </submittedName>
</protein>